<feature type="repeat" description="ANK" evidence="3">
    <location>
        <begin position="156"/>
        <end position="188"/>
    </location>
</feature>
<dbReference type="InterPro" id="IPR002110">
    <property type="entry name" value="Ankyrin_rpt"/>
</dbReference>
<name>A0AAN6VQ64_9PEZI</name>
<feature type="compositionally biased region" description="Basic and acidic residues" evidence="4">
    <location>
        <begin position="470"/>
        <end position="488"/>
    </location>
</feature>
<dbReference type="PANTHER" id="PTHR24126">
    <property type="entry name" value="ANKYRIN REPEAT, PH AND SEC7 DOMAIN CONTAINING PROTEIN SECG-RELATED"/>
    <property type="match status" value="1"/>
</dbReference>
<dbReference type="SMART" id="SM00248">
    <property type="entry name" value="ANK"/>
    <property type="match status" value="6"/>
</dbReference>
<feature type="region of interest" description="Disordered" evidence="4">
    <location>
        <begin position="24"/>
        <end position="47"/>
    </location>
</feature>
<dbReference type="InterPro" id="IPR036770">
    <property type="entry name" value="Ankyrin_rpt-contain_sf"/>
</dbReference>
<reference evidence="5" key="1">
    <citation type="journal article" date="2023" name="Mol. Phylogenet. Evol.">
        <title>Genome-scale phylogeny and comparative genomics of the fungal order Sordariales.</title>
        <authorList>
            <person name="Hensen N."/>
            <person name="Bonometti L."/>
            <person name="Westerberg I."/>
            <person name="Brannstrom I.O."/>
            <person name="Guillou S."/>
            <person name="Cros-Aarteil S."/>
            <person name="Calhoun S."/>
            <person name="Haridas S."/>
            <person name="Kuo A."/>
            <person name="Mondo S."/>
            <person name="Pangilinan J."/>
            <person name="Riley R."/>
            <person name="LaButti K."/>
            <person name="Andreopoulos B."/>
            <person name="Lipzen A."/>
            <person name="Chen C."/>
            <person name="Yan M."/>
            <person name="Daum C."/>
            <person name="Ng V."/>
            <person name="Clum A."/>
            <person name="Steindorff A."/>
            <person name="Ohm R.A."/>
            <person name="Martin F."/>
            <person name="Silar P."/>
            <person name="Natvig D.O."/>
            <person name="Lalanne C."/>
            <person name="Gautier V."/>
            <person name="Ament-Velasquez S.L."/>
            <person name="Kruys A."/>
            <person name="Hutchinson M.I."/>
            <person name="Powell A.J."/>
            <person name="Barry K."/>
            <person name="Miller A.N."/>
            <person name="Grigoriev I.V."/>
            <person name="Debuchy R."/>
            <person name="Gladieux P."/>
            <person name="Hiltunen Thoren M."/>
            <person name="Johannesson H."/>
        </authorList>
    </citation>
    <scope>NUCLEOTIDE SEQUENCE</scope>
    <source>
        <strain evidence="5">CBS 538.74</strain>
    </source>
</reference>
<dbReference type="Pfam" id="PF12796">
    <property type="entry name" value="Ank_2"/>
    <property type="match status" value="1"/>
</dbReference>
<evidence type="ECO:0000313" key="5">
    <source>
        <dbReference type="EMBL" id="KAK4154351.1"/>
    </source>
</evidence>
<dbReference type="SUPFAM" id="SSF48403">
    <property type="entry name" value="Ankyrin repeat"/>
    <property type="match status" value="1"/>
</dbReference>
<dbReference type="Pfam" id="PF00023">
    <property type="entry name" value="Ank"/>
    <property type="match status" value="1"/>
</dbReference>
<keyword evidence="1" id="KW-0677">Repeat</keyword>
<comment type="caution">
    <text evidence="5">The sequence shown here is derived from an EMBL/GenBank/DDBJ whole genome shotgun (WGS) entry which is preliminary data.</text>
</comment>
<accession>A0AAN6VQ64</accession>
<protein>
    <submittedName>
        <fullName evidence="5">Ankyrin repeat-containing domain protein</fullName>
    </submittedName>
</protein>
<proteinExistence type="predicted"/>
<keyword evidence="6" id="KW-1185">Reference proteome</keyword>
<evidence type="ECO:0000256" key="1">
    <source>
        <dbReference type="ARBA" id="ARBA00022737"/>
    </source>
</evidence>
<dbReference type="PROSITE" id="PS50088">
    <property type="entry name" value="ANK_REPEAT"/>
    <property type="match status" value="3"/>
</dbReference>
<dbReference type="Proteomes" id="UP001302745">
    <property type="component" value="Unassembled WGS sequence"/>
</dbReference>
<organism evidence="5 6">
    <name type="scientific">Chaetomidium leptoderma</name>
    <dbReference type="NCBI Taxonomy" id="669021"/>
    <lineage>
        <taxon>Eukaryota</taxon>
        <taxon>Fungi</taxon>
        <taxon>Dikarya</taxon>
        <taxon>Ascomycota</taxon>
        <taxon>Pezizomycotina</taxon>
        <taxon>Sordariomycetes</taxon>
        <taxon>Sordariomycetidae</taxon>
        <taxon>Sordariales</taxon>
        <taxon>Chaetomiaceae</taxon>
        <taxon>Chaetomidium</taxon>
    </lineage>
</organism>
<evidence type="ECO:0000313" key="6">
    <source>
        <dbReference type="Proteomes" id="UP001302745"/>
    </source>
</evidence>
<dbReference type="AlphaFoldDB" id="A0AAN6VQ64"/>
<dbReference type="PRINTS" id="PR01415">
    <property type="entry name" value="ANKYRIN"/>
</dbReference>
<sequence>MPPRDGAPKKQRQGLRSAVKAIFRNPKTHTGAGPAHDSPWGNTAQKPDILPTIHEAVRDHDTAVVDKVLGAFPHELYLTDDQGMTPMALAILHGNLTMAKHLSAANASPLPIHNNGESLMCFAVIAQSPSLVRWLASLYPHNPTDTHLLLNARDPAGYTPLHHAVLRNSTDVALALLESGADPDQQQQILSGPAKEEETNPHLPEKEEEEEKEEKAGAGTPLWHVLNNSNKVPPSTQPHSTRLAMIRLLLQHGGAAAAALNIPSGTEGTFPLHEAVMGAAAASDDDENGTGEEAIGMLLDVSGKGDIDVGTTVPRDRDMRGSTPLMYAAAMCRVRVVRLLLARGADVGRVNAVGETVLHWAGVNRTSSLKKNDGEGEEGGDTEGGVEVIRLLVEEQGVDVNGRNRLGATALHGAAYCGLMGNVKQLLQLGADTRLVAEDFHYEKLVGLRGTAEELARAQGHWEVAEFIKEREAARKGRREGGRGKGEGETGEGGKPQGS</sequence>
<dbReference type="Gene3D" id="1.25.40.20">
    <property type="entry name" value="Ankyrin repeat-containing domain"/>
    <property type="match status" value="3"/>
</dbReference>
<feature type="region of interest" description="Disordered" evidence="4">
    <location>
        <begin position="470"/>
        <end position="499"/>
    </location>
</feature>
<feature type="compositionally biased region" description="Basic and acidic residues" evidence="4">
    <location>
        <begin position="194"/>
        <end position="205"/>
    </location>
</feature>
<dbReference type="EMBL" id="MU856914">
    <property type="protein sequence ID" value="KAK4154351.1"/>
    <property type="molecule type" value="Genomic_DNA"/>
</dbReference>
<gene>
    <name evidence="5" type="ORF">C8A00DRAFT_14486</name>
</gene>
<keyword evidence="2 3" id="KW-0040">ANK repeat</keyword>
<evidence type="ECO:0000256" key="3">
    <source>
        <dbReference type="PROSITE-ProRule" id="PRU00023"/>
    </source>
</evidence>
<feature type="repeat" description="ANK" evidence="3">
    <location>
        <begin position="406"/>
        <end position="438"/>
    </location>
</feature>
<dbReference type="PROSITE" id="PS50297">
    <property type="entry name" value="ANK_REP_REGION"/>
    <property type="match status" value="3"/>
</dbReference>
<evidence type="ECO:0000256" key="4">
    <source>
        <dbReference type="SAM" id="MobiDB-lite"/>
    </source>
</evidence>
<feature type="region of interest" description="Disordered" evidence="4">
    <location>
        <begin position="182"/>
        <end position="218"/>
    </location>
</feature>
<evidence type="ECO:0000256" key="2">
    <source>
        <dbReference type="ARBA" id="ARBA00023043"/>
    </source>
</evidence>
<reference evidence="5" key="2">
    <citation type="submission" date="2023-05" db="EMBL/GenBank/DDBJ databases">
        <authorList>
            <consortium name="Lawrence Berkeley National Laboratory"/>
            <person name="Steindorff A."/>
            <person name="Hensen N."/>
            <person name="Bonometti L."/>
            <person name="Westerberg I."/>
            <person name="Brannstrom I.O."/>
            <person name="Guillou S."/>
            <person name="Cros-Aarteil S."/>
            <person name="Calhoun S."/>
            <person name="Haridas S."/>
            <person name="Kuo A."/>
            <person name="Mondo S."/>
            <person name="Pangilinan J."/>
            <person name="Riley R."/>
            <person name="Labutti K."/>
            <person name="Andreopoulos B."/>
            <person name="Lipzen A."/>
            <person name="Chen C."/>
            <person name="Yanf M."/>
            <person name="Daum C."/>
            <person name="Ng V."/>
            <person name="Clum A."/>
            <person name="Ohm R."/>
            <person name="Martin F."/>
            <person name="Silar P."/>
            <person name="Natvig D."/>
            <person name="Lalanne C."/>
            <person name="Gautier V."/>
            <person name="Ament-Velasquez S.L."/>
            <person name="Kruys A."/>
            <person name="Hutchinson M.I."/>
            <person name="Powell A.J."/>
            <person name="Barry K."/>
            <person name="Miller A.N."/>
            <person name="Grigoriev I.V."/>
            <person name="Debuchy R."/>
            <person name="Gladieux P."/>
            <person name="Thoren M.H."/>
            <person name="Johannesson H."/>
        </authorList>
    </citation>
    <scope>NUCLEOTIDE SEQUENCE</scope>
    <source>
        <strain evidence="5">CBS 538.74</strain>
    </source>
</reference>
<feature type="repeat" description="ANK" evidence="3">
    <location>
        <begin position="320"/>
        <end position="352"/>
    </location>
</feature>
<dbReference type="PANTHER" id="PTHR24126:SF14">
    <property type="entry name" value="ANK_REP_REGION DOMAIN-CONTAINING PROTEIN"/>
    <property type="match status" value="1"/>
</dbReference>